<dbReference type="Pfam" id="PF03929">
    <property type="entry name" value="PepSY_TM"/>
    <property type="match status" value="1"/>
</dbReference>
<feature type="transmembrane region" description="Helical" evidence="1">
    <location>
        <begin position="199"/>
        <end position="219"/>
    </location>
</feature>
<dbReference type="RefSeq" id="WP_214534610.1">
    <property type="nucleotide sequence ID" value="NZ_JAHFVK010000001.1"/>
</dbReference>
<proteinExistence type="predicted"/>
<keyword evidence="3" id="KW-1185">Reference proteome</keyword>
<protein>
    <submittedName>
        <fullName evidence="2">PepSY domain-containing protein</fullName>
    </submittedName>
</protein>
<dbReference type="EMBL" id="JAHFVK010000001">
    <property type="protein sequence ID" value="MBT2133350.1"/>
    <property type="molecule type" value="Genomic_DNA"/>
</dbReference>
<evidence type="ECO:0000313" key="2">
    <source>
        <dbReference type="EMBL" id="MBT2133350.1"/>
    </source>
</evidence>
<sequence length="228" mass="25186">MARQRIMQRFARWHIWLGWLVGIPILMWTVTGLYMAARPIEDVRGDQLRAEQASINPATVSFPSKLGEPIRAARLVSLPSGPAWVITSAEGSVWRYSADGSAALSPVVKDEAGRIADTAYAGKAARQAVTYFPPGEAPNDARSKAAVWQATYADGTRVYIDDTTGEVLALRTPQWRLYDVMWGLHIMDLQTRENAHHPILIVFAALSVMGAALGCTLLFRRRKARVKA</sequence>
<name>A0ABS5W279_9SPHN</name>
<dbReference type="PANTHER" id="PTHR34219:SF3">
    <property type="entry name" value="BLL7967 PROTEIN"/>
    <property type="match status" value="1"/>
</dbReference>
<accession>A0ABS5W279</accession>
<keyword evidence="1" id="KW-0472">Membrane</keyword>
<dbReference type="Proteomes" id="UP000811255">
    <property type="component" value="Unassembled WGS sequence"/>
</dbReference>
<dbReference type="PANTHER" id="PTHR34219">
    <property type="entry name" value="IRON-REGULATED INNER MEMBRANE PROTEIN-RELATED"/>
    <property type="match status" value="1"/>
</dbReference>
<feature type="transmembrane region" description="Helical" evidence="1">
    <location>
        <begin position="12"/>
        <end position="37"/>
    </location>
</feature>
<dbReference type="InterPro" id="IPR005625">
    <property type="entry name" value="PepSY-ass_TM"/>
</dbReference>
<keyword evidence="1" id="KW-0812">Transmembrane</keyword>
<organism evidence="2 3">
    <name type="scientific">Croceibacterium selenioxidans</name>
    <dbReference type="NCBI Taxonomy" id="2838833"/>
    <lineage>
        <taxon>Bacteria</taxon>
        <taxon>Pseudomonadati</taxon>
        <taxon>Pseudomonadota</taxon>
        <taxon>Alphaproteobacteria</taxon>
        <taxon>Sphingomonadales</taxon>
        <taxon>Erythrobacteraceae</taxon>
        <taxon>Croceibacterium</taxon>
    </lineage>
</organism>
<reference evidence="2 3" key="1">
    <citation type="submission" date="2021-05" db="EMBL/GenBank/DDBJ databases">
        <title>Croceibacterium sp. LX-88 genome sequence.</title>
        <authorList>
            <person name="Luo X."/>
        </authorList>
    </citation>
    <scope>NUCLEOTIDE SEQUENCE [LARGE SCALE GENOMIC DNA]</scope>
    <source>
        <strain evidence="2 3">LX-88</strain>
    </source>
</reference>
<keyword evidence="1" id="KW-1133">Transmembrane helix</keyword>
<evidence type="ECO:0000313" key="3">
    <source>
        <dbReference type="Proteomes" id="UP000811255"/>
    </source>
</evidence>
<comment type="caution">
    <text evidence="2">The sequence shown here is derived from an EMBL/GenBank/DDBJ whole genome shotgun (WGS) entry which is preliminary data.</text>
</comment>
<gene>
    <name evidence="2" type="ORF">KK137_03290</name>
</gene>
<evidence type="ECO:0000256" key="1">
    <source>
        <dbReference type="SAM" id="Phobius"/>
    </source>
</evidence>